<feature type="region of interest" description="Disordered" evidence="1">
    <location>
        <begin position="114"/>
        <end position="154"/>
    </location>
</feature>
<gene>
    <name evidence="2" type="primary">jg27058</name>
    <name evidence="2" type="ORF">PAEG_LOCUS22915</name>
</gene>
<comment type="caution">
    <text evidence="2">The sequence shown here is derived from an EMBL/GenBank/DDBJ whole genome shotgun (WGS) entry which is preliminary data.</text>
</comment>
<reference evidence="2" key="1">
    <citation type="submission" date="2022-03" db="EMBL/GenBank/DDBJ databases">
        <authorList>
            <person name="Lindestad O."/>
        </authorList>
    </citation>
    <scope>NUCLEOTIDE SEQUENCE</scope>
</reference>
<protein>
    <submittedName>
        <fullName evidence="2">Jg27058 protein</fullName>
    </submittedName>
</protein>
<organism evidence="2 3">
    <name type="scientific">Pararge aegeria aegeria</name>
    <dbReference type="NCBI Taxonomy" id="348720"/>
    <lineage>
        <taxon>Eukaryota</taxon>
        <taxon>Metazoa</taxon>
        <taxon>Ecdysozoa</taxon>
        <taxon>Arthropoda</taxon>
        <taxon>Hexapoda</taxon>
        <taxon>Insecta</taxon>
        <taxon>Pterygota</taxon>
        <taxon>Neoptera</taxon>
        <taxon>Endopterygota</taxon>
        <taxon>Lepidoptera</taxon>
        <taxon>Glossata</taxon>
        <taxon>Ditrysia</taxon>
        <taxon>Papilionoidea</taxon>
        <taxon>Nymphalidae</taxon>
        <taxon>Satyrinae</taxon>
        <taxon>Satyrini</taxon>
        <taxon>Parargina</taxon>
        <taxon>Pararge</taxon>
    </lineage>
</organism>
<name>A0A8S4S5Z0_9NEOP</name>
<proteinExistence type="predicted"/>
<evidence type="ECO:0000256" key="1">
    <source>
        <dbReference type="SAM" id="MobiDB-lite"/>
    </source>
</evidence>
<keyword evidence="3" id="KW-1185">Reference proteome</keyword>
<evidence type="ECO:0000313" key="2">
    <source>
        <dbReference type="EMBL" id="CAH2256435.1"/>
    </source>
</evidence>
<evidence type="ECO:0000313" key="3">
    <source>
        <dbReference type="Proteomes" id="UP000838756"/>
    </source>
</evidence>
<dbReference type="AlphaFoldDB" id="A0A8S4S5Z0"/>
<dbReference type="Proteomes" id="UP000838756">
    <property type="component" value="Unassembled WGS sequence"/>
</dbReference>
<sequence length="154" mass="15889">MARAACHGGECAGSRAPALIARSWLFPHSLSATLIFLISFYDALVPSSDTGPYLTRPTQTVNGAPCAVQTGRLTGVIGRAISGACAALLSSSRTPRDDGRRAAGCRLRVGGGGGVWGRSYGRSLPPDQTKENSEILNSQMVRPAGGKPNPGPPS</sequence>
<accession>A0A8S4S5Z0</accession>
<dbReference type="EMBL" id="CAKXAJ010026108">
    <property type="protein sequence ID" value="CAH2256435.1"/>
    <property type="molecule type" value="Genomic_DNA"/>
</dbReference>